<dbReference type="PRINTS" id="PR00359">
    <property type="entry name" value="BP450"/>
</dbReference>
<dbReference type="Gene3D" id="1.10.630.10">
    <property type="entry name" value="Cytochrome P450"/>
    <property type="match status" value="1"/>
</dbReference>
<evidence type="ECO:0000313" key="8">
    <source>
        <dbReference type="EMBL" id="MBB5742605.1"/>
    </source>
</evidence>
<keyword evidence="3 7" id="KW-0479">Metal-binding</keyword>
<dbReference type="Proteomes" id="UP000517712">
    <property type="component" value="Unassembled WGS sequence"/>
</dbReference>
<dbReference type="InterPro" id="IPR017972">
    <property type="entry name" value="Cyt_P450_CS"/>
</dbReference>
<dbReference type="PROSITE" id="PS00086">
    <property type="entry name" value="CYTOCHROME_P450"/>
    <property type="match status" value="1"/>
</dbReference>
<dbReference type="SUPFAM" id="SSF48264">
    <property type="entry name" value="Cytochrome P450"/>
    <property type="match status" value="1"/>
</dbReference>
<evidence type="ECO:0000256" key="1">
    <source>
        <dbReference type="ARBA" id="ARBA00010617"/>
    </source>
</evidence>
<keyword evidence="4 7" id="KW-0560">Oxidoreductase</keyword>
<dbReference type="AlphaFoldDB" id="A0A7W9CBK6"/>
<evidence type="ECO:0000256" key="4">
    <source>
        <dbReference type="ARBA" id="ARBA00023002"/>
    </source>
</evidence>
<sequence length="434" mass="47694">MALSPTEAAAAAAAGCPVDHSAAAGAATARDHHGYEPFDMKDPFGAYAELRRSEPVMYDERIDCWVVTRYADVKATFENWETFSSENAQAPVRGRGPQATRIMKEGGFTAYSGLSARIPPDHTRIRAIAQRAFTPRRFKALEPTIRENTRAALQEMLASPDRTGDFFAQVAYDIPTITILTLLGVDTSLVPTYKRWSDSRAAMTWGNLDDEAQIPHAHNLVEYWQECIALVTATHADGGDSLIADLVTAQDGGAEITDHEIASLCYSLLFAGHETTTTLIANCIRVLLSHREQWETLIEDPARIAAAVDEVLRFSGSIVAWRRKALADTEIGGVAIPKDANVLLVMGSANRDEEMFADPEVFDISRTDARNHLSFGFGIHYCLGNMLAKLQAKIVLEETIAAVPGLRLQDDADIDFRENLSFRVPESVPVTWEA</sequence>
<dbReference type="EMBL" id="JACHMU010000001">
    <property type="protein sequence ID" value="MBB5742605.1"/>
    <property type="molecule type" value="Genomic_DNA"/>
</dbReference>
<dbReference type="GO" id="GO:0020037">
    <property type="term" value="F:heme binding"/>
    <property type="evidence" value="ECO:0007669"/>
    <property type="project" value="InterPro"/>
</dbReference>
<evidence type="ECO:0000256" key="6">
    <source>
        <dbReference type="ARBA" id="ARBA00023033"/>
    </source>
</evidence>
<gene>
    <name evidence="8" type="ORF">HD600_001102</name>
</gene>
<protein>
    <submittedName>
        <fullName evidence="8">Cytochrome P450</fullName>
    </submittedName>
</protein>
<dbReference type="InterPro" id="IPR036396">
    <property type="entry name" value="Cyt_P450_sf"/>
</dbReference>
<organism evidence="8 9">
    <name type="scientific">Microbacterium ginsengiterrae</name>
    <dbReference type="NCBI Taxonomy" id="546115"/>
    <lineage>
        <taxon>Bacteria</taxon>
        <taxon>Bacillati</taxon>
        <taxon>Actinomycetota</taxon>
        <taxon>Actinomycetes</taxon>
        <taxon>Micrococcales</taxon>
        <taxon>Microbacteriaceae</taxon>
        <taxon>Microbacterium</taxon>
    </lineage>
</organism>
<comment type="caution">
    <text evidence="8">The sequence shown here is derived from an EMBL/GenBank/DDBJ whole genome shotgun (WGS) entry which is preliminary data.</text>
</comment>
<dbReference type="InterPro" id="IPR002397">
    <property type="entry name" value="Cyt_P450_B"/>
</dbReference>
<dbReference type="RefSeq" id="WP_184282145.1">
    <property type="nucleotide sequence ID" value="NZ_BAAAPG010000001.1"/>
</dbReference>
<dbReference type="InterPro" id="IPR001128">
    <property type="entry name" value="Cyt_P450"/>
</dbReference>
<dbReference type="PRINTS" id="PR00385">
    <property type="entry name" value="P450"/>
</dbReference>
<dbReference type="CDD" id="cd11078">
    <property type="entry name" value="CYP130-like"/>
    <property type="match status" value="1"/>
</dbReference>
<dbReference type="PANTHER" id="PTHR46696">
    <property type="entry name" value="P450, PUTATIVE (EUROFUNG)-RELATED"/>
    <property type="match status" value="1"/>
</dbReference>
<dbReference type="PANTHER" id="PTHR46696:SF1">
    <property type="entry name" value="CYTOCHROME P450 YJIB-RELATED"/>
    <property type="match status" value="1"/>
</dbReference>
<dbReference type="Pfam" id="PF00067">
    <property type="entry name" value="p450"/>
    <property type="match status" value="1"/>
</dbReference>
<evidence type="ECO:0000256" key="2">
    <source>
        <dbReference type="ARBA" id="ARBA00022617"/>
    </source>
</evidence>
<comment type="similarity">
    <text evidence="1 7">Belongs to the cytochrome P450 family.</text>
</comment>
<keyword evidence="6 7" id="KW-0503">Monooxygenase</keyword>
<dbReference type="GO" id="GO:0016705">
    <property type="term" value="F:oxidoreductase activity, acting on paired donors, with incorporation or reduction of molecular oxygen"/>
    <property type="evidence" value="ECO:0007669"/>
    <property type="project" value="InterPro"/>
</dbReference>
<reference evidence="8 9" key="1">
    <citation type="submission" date="2020-08" db="EMBL/GenBank/DDBJ databases">
        <title>Sequencing the genomes of 1000 actinobacteria strains.</title>
        <authorList>
            <person name="Klenk H.-P."/>
        </authorList>
    </citation>
    <scope>NUCLEOTIDE SEQUENCE [LARGE SCALE GENOMIC DNA]</scope>
    <source>
        <strain evidence="8 9">DSM 24823</strain>
    </source>
</reference>
<keyword evidence="2 7" id="KW-0349">Heme</keyword>
<keyword evidence="9" id="KW-1185">Reference proteome</keyword>
<proteinExistence type="inferred from homology"/>
<keyword evidence="5 7" id="KW-0408">Iron</keyword>
<dbReference type="GO" id="GO:0004497">
    <property type="term" value="F:monooxygenase activity"/>
    <property type="evidence" value="ECO:0007669"/>
    <property type="project" value="UniProtKB-KW"/>
</dbReference>
<name>A0A7W9CBK6_9MICO</name>
<evidence type="ECO:0000256" key="3">
    <source>
        <dbReference type="ARBA" id="ARBA00022723"/>
    </source>
</evidence>
<evidence type="ECO:0000256" key="5">
    <source>
        <dbReference type="ARBA" id="ARBA00023004"/>
    </source>
</evidence>
<evidence type="ECO:0000256" key="7">
    <source>
        <dbReference type="RuleBase" id="RU000461"/>
    </source>
</evidence>
<dbReference type="GO" id="GO:0005506">
    <property type="term" value="F:iron ion binding"/>
    <property type="evidence" value="ECO:0007669"/>
    <property type="project" value="InterPro"/>
</dbReference>
<dbReference type="FunFam" id="1.10.630.10:FF:000018">
    <property type="entry name" value="Cytochrome P450 monooxygenase"/>
    <property type="match status" value="1"/>
</dbReference>
<evidence type="ECO:0000313" key="9">
    <source>
        <dbReference type="Proteomes" id="UP000517712"/>
    </source>
</evidence>
<accession>A0A7W9CBK6</accession>